<reference evidence="1 2" key="1">
    <citation type="submission" date="2018-06" db="EMBL/GenBank/DDBJ databases">
        <title>Comparative genomics reveals the genomic features of Rhizophagus irregularis, R. cerebriforme, R. diaphanum and Gigaspora rosea, and their symbiotic lifestyle signature.</title>
        <authorList>
            <person name="Morin E."/>
            <person name="San Clemente H."/>
            <person name="Chen E.C.H."/>
            <person name="De La Providencia I."/>
            <person name="Hainaut M."/>
            <person name="Kuo A."/>
            <person name="Kohler A."/>
            <person name="Murat C."/>
            <person name="Tang N."/>
            <person name="Roy S."/>
            <person name="Loubradou J."/>
            <person name="Henrissat B."/>
            <person name="Grigoriev I.V."/>
            <person name="Corradi N."/>
            <person name="Roux C."/>
            <person name="Martin F.M."/>
        </authorList>
    </citation>
    <scope>NUCLEOTIDE SEQUENCE [LARGE SCALE GENOMIC DNA]</scope>
    <source>
        <strain evidence="1 2">DAOM 227022</strain>
    </source>
</reference>
<name>A0A397T7D3_9GLOM</name>
<dbReference type="Proteomes" id="UP000265703">
    <property type="component" value="Unassembled WGS sequence"/>
</dbReference>
<evidence type="ECO:0000313" key="1">
    <source>
        <dbReference type="EMBL" id="RIA90934.1"/>
    </source>
</evidence>
<dbReference type="OrthoDB" id="2312252at2759"/>
<accession>A0A397T7D3</accession>
<organism evidence="1 2">
    <name type="scientific">Glomus cerebriforme</name>
    <dbReference type="NCBI Taxonomy" id="658196"/>
    <lineage>
        <taxon>Eukaryota</taxon>
        <taxon>Fungi</taxon>
        <taxon>Fungi incertae sedis</taxon>
        <taxon>Mucoromycota</taxon>
        <taxon>Glomeromycotina</taxon>
        <taxon>Glomeromycetes</taxon>
        <taxon>Glomerales</taxon>
        <taxon>Glomeraceae</taxon>
        <taxon>Glomus</taxon>
    </lineage>
</organism>
<keyword evidence="2" id="KW-1185">Reference proteome</keyword>
<evidence type="ECO:0000313" key="2">
    <source>
        <dbReference type="Proteomes" id="UP000265703"/>
    </source>
</evidence>
<protein>
    <submittedName>
        <fullName evidence="1">Uncharacterized protein</fullName>
    </submittedName>
</protein>
<proteinExistence type="predicted"/>
<comment type="caution">
    <text evidence="1">The sequence shown here is derived from an EMBL/GenBank/DDBJ whole genome shotgun (WGS) entry which is preliminary data.</text>
</comment>
<dbReference type="EMBL" id="QKYT01000166">
    <property type="protein sequence ID" value="RIA90934.1"/>
    <property type="molecule type" value="Genomic_DNA"/>
</dbReference>
<sequence length="223" mass="25310">MINSRSCFQKLIHRGMSTTCTINFKNRTTQEKPVQFAVFKEYPRYFGLRSAWKRASVYNNGQAKFQWNLPYNAVISNYRDKEGIDVYTSSQSVSANLKDQFEVNDIEGIQFVTKVGSTGDDNTISIDNKSSYKANIDVGMDDKVQISEIFGGVNKVFKFTPVYYVAAYQNEKTGEEFSSVELVSPKKVSFNTGYTHATVTLMEDGDTLKLKVEQHDSEAKDSW</sequence>
<gene>
    <name evidence="1" type="ORF">C1645_737480</name>
</gene>
<dbReference type="AlphaFoldDB" id="A0A397T7D3"/>